<feature type="region of interest" description="Disordered" evidence="1">
    <location>
        <begin position="1"/>
        <end position="44"/>
    </location>
</feature>
<name>A0ABP7A3Q8_9ACTN</name>
<dbReference type="Proteomes" id="UP001501490">
    <property type="component" value="Unassembled WGS sequence"/>
</dbReference>
<reference evidence="3" key="1">
    <citation type="journal article" date="2019" name="Int. J. Syst. Evol. Microbiol.">
        <title>The Global Catalogue of Microorganisms (GCM) 10K type strain sequencing project: providing services to taxonomists for standard genome sequencing and annotation.</title>
        <authorList>
            <consortium name="The Broad Institute Genomics Platform"/>
            <consortium name="The Broad Institute Genome Sequencing Center for Infectious Disease"/>
            <person name="Wu L."/>
            <person name="Ma J."/>
        </authorList>
    </citation>
    <scope>NUCLEOTIDE SEQUENCE [LARGE SCALE GENOMIC DNA]</scope>
    <source>
        <strain evidence="3">JCM 16929</strain>
    </source>
</reference>
<comment type="caution">
    <text evidence="2">The sequence shown here is derived from an EMBL/GenBank/DDBJ whole genome shotgun (WGS) entry which is preliminary data.</text>
</comment>
<organism evidence="2 3">
    <name type="scientific">Microlunatus ginsengisoli</name>
    <dbReference type="NCBI Taxonomy" id="363863"/>
    <lineage>
        <taxon>Bacteria</taxon>
        <taxon>Bacillati</taxon>
        <taxon>Actinomycetota</taxon>
        <taxon>Actinomycetes</taxon>
        <taxon>Propionibacteriales</taxon>
        <taxon>Propionibacteriaceae</taxon>
        <taxon>Microlunatus</taxon>
    </lineage>
</organism>
<evidence type="ECO:0000313" key="2">
    <source>
        <dbReference type="EMBL" id="GAA3624361.1"/>
    </source>
</evidence>
<accession>A0ABP7A3Q8</accession>
<protein>
    <submittedName>
        <fullName evidence="2">Uncharacterized protein</fullName>
    </submittedName>
</protein>
<gene>
    <name evidence="2" type="ORF">GCM10022236_28320</name>
</gene>
<dbReference type="RefSeq" id="WP_344805587.1">
    <property type="nucleotide sequence ID" value="NZ_BAABAB010000021.1"/>
</dbReference>
<keyword evidence="3" id="KW-1185">Reference proteome</keyword>
<evidence type="ECO:0000313" key="3">
    <source>
        <dbReference type="Proteomes" id="UP001501490"/>
    </source>
</evidence>
<evidence type="ECO:0000256" key="1">
    <source>
        <dbReference type="SAM" id="MobiDB-lite"/>
    </source>
</evidence>
<dbReference type="EMBL" id="BAABAB010000021">
    <property type="protein sequence ID" value="GAA3624361.1"/>
    <property type="molecule type" value="Genomic_DNA"/>
</dbReference>
<proteinExistence type="predicted"/>
<sequence>MRQLQPWPEPGSEPVDEGAGEDASATDARDTGPTAGDTAERRRWEPVAIGFSRAFTTIGGDTTTTWRARLRPYVTDAVDKQLATVDVANVPQGHFDGVDVLDVSDEQVTVQATYRPGWALVLYLVSDGHDHWKVYRYDRLEQ</sequence>